<dbReference type="PANTHER" id="PTHR11635">
    <property type="entry name" value="CAMP-DEPENDENT PROTEIN KINASE REGULATORY CHAIN"/>
    <property type="match status" value="1"/>
</dbReference>
<feature type="domain" description="Cyclic nucleotide-binding" evidence="2">
    <location>
        <begin position="168"/>
        <end position="303"/>
    </location>
</feature>
<dbReference type="EMBL" id="GG662647">
    <property type="protein sequence ID" value="EAR98871.3"/>
    <property type="molecule type" value="Genomic_DNA"/>
</dbReference>
<dbReference type="GO" id="GO:0005952">
    <property type="term" value="C:cAMP-dependent protein kinase complex"/>
    <property type="evidence" value="ECO:0007669"/>
    <property type="project" value="InterPro"/>
</dbReference>
<feature type="compositionally biased region" description="Polar residues" evidence="1">
    <location>
        <begin position="574"/>
        <end position="602"/>
    </location>
</feature>
<organism evidence="3 4">
    <name type="scientific">Tetrahymena thermophila (strain SB210)</name>
    <dbReference type="NCBI Taxonomy" id="312017"/>
    <lineage>
        <taxon>Eukaryota</taxon>
        <taxon>Sar</taxon>
        <taxon>Alveolata</taxon>
        <taxon>Ciliophora</taxon>
        <taxon>Intramacronucleata</taxon>
        <taxon>Oligohymenophorea</taxon>
        <taxon>Hymenostomatida</taxon>
        <taxon>Tetrahymenina</taxon>
        <taxon>Tetrahymenidae</taxon>
        <taxon>Tetrahymena</taxon>
    </lineage>
</organism>
<dbReference type="InterPro" id="IPR014710">
    <property type="entry name" value="RmlC-like_jellyroll"/>
</dbReference>
<feature type="compositionally biased region" description="Polar residues" evidence="1">
    <location>
        <begin position="519"/>
        <end position="532"/>
    </location>
</feature>
<dbReference type="GO" id="GO:0005829">
    <property type="term" value="C:cytosol"/>
    <property type="evidence" value="ECO:0007669"/>
    <property type="project" value="TreeGrafter"/>
</dbReference>
<dbReference type="RefSeq" id="XP_001019116.3">
    <property type="nucleotide sequence ID" value="XM_001019116.3"/>
</dbReference>
<sequence length="734" mass="85777">MAQQNKIELIKKLLNMDKQDKVQNKIQKLETLLQGNMFLDKIQKEDKLEYNKLLYNATFEQFHPKQIVQILGNYASKFYVILEGSVDVFIRDRKDEDSLYGARQLVEGDCMNEVALITGDKSLVQYQVSENEGNCSVLVLQKKDFQQIAPLVNIWLDMSLFYMKNLPLFWNQNEKYLRLFYLLSTHESYVKNQQVFLEGDKSDLVYIISQGEFGVYKHFQDLQFRKLNDVSHNKYLDSLGTTTVKLQEFHHNKNILTKILKDNEMFGEEDIINRRCRTFSVICESNDGDLIVMSKATFKILLMGIEGVRNYIQTKLKVKQTEVSRILDKQASQVSSARIHILEKDQLKIATTQDFVKSRSFLNFSRNIYQNSNMSKIGESILANTIITNNNNSTILDNASRYENINNNIKVLKSVPREQVNHILNQNNLTVTNQSKKNDPSRLSLPQINQYDNILQQQQQIQSTKVNRPQGSQPKRINYSFEKLQNQKENEFQLQNQQNQLNINYNESKVYNPSISQLQQIQKSEQSESLPTTKRIPTETAQPYSININLDQNTQSINIPTPKVQQDLQNHLSPKQFSSNQLDGSQTNLQERNETTNRAGDNSSRRDSKFFENFTRNSTLYLQKYQINKEKKALFSVGKKNDQNDELMDQKGRQLSDQIQQYILKYEQQINKFMRNASKTQDDYRTISPQAKVIYKKPLSEEEYAQISKKQSDEPEDIKNIKERNFKINVYEQK</sequence>
<dbReference type="HOGENOM" id="CLU_382888_0_0_1"/>
<dbReference type="CDD" id="cd00038">
    <property type="entry name" value="CAP_ED"/>
    <property type="match status" value="1"/>
</dbReference>
<dbReference type="GeneID" id="7835721"/>
<dbReference type="GO" id="GO:0034236">
    <property type="term" value="F:protein kinase A catalytic subunit binding"/>
    <property type="evidence" value="ECO:0007669"/>
    <property type="project" value="TreeGrafter"/>
</dbReference>
<name>Q23QL7_TETTS</name>
<dbReference type="OrthoDB" id="327568at2759"/>
<evidence type="ECO:0000256" key="1">
    <source>
        <dbReference type="SAM" id="MobiDB-lite"/>
    </source>
</evidence>
<proteinExistence type="predicted"/>
<feature type="domain" description="Cyclic nucleotide-binding" evidence="2">
    <location>
        <begin position="38"/>
        <end position="148"/>
    </location>
</feature>
<evidence type="ECO:0000259" key="2">
    <source>
        <dbReference type="PROSITE" id="PS50042"/>
    </source>
</evidence>
<accession>Q23QL7</accession>
<dbReference type="PROSITE" id="PS50042">
    <property type="entry name" value="CNMP_BINDING_3"/>
    <property type="match status" value="2"/>
</dbReference>
<dbReference type="InterPro" id="IPR018490">
    <property type="entry name" value="cNMP-bd_dom_sf"/>
</dbReference>
<feature type="region of interest" description="Disordered" evidence="1">
    <location>
        <begin position="519"/>
        <end position="541"/>
    </location>
</feature>
<gene>
    <name evidence="3" type="ORF">TTHERM_00255620</name>
</gene>
<protein>
    <submittedName>
        <fullName evidence="3">Cyclic nucleotide-binding domain protein</fullName>
    </submittedName>
</protein>
<evidence type="ECO:0000313" key="4">
    <source>
        <dbReference type="Proteomes" id="UP000009168"/>
    </source>
</evidence>
<dbReference type="InParanoid" id="Q23QL7"/>
<reference evidence="4" key="1">
    <citation type="journal article" date="2006" name="PLoS Biol.">
        <title>Macronuclear genome sequence of the ciliate Tetrahymena thermophila, a model eukaryote.</title>
        <authorList>
            <person name="Eisen J.A."/>
            <person name="Coyne R.S."/>
            <person name="Wu M."/>
            <person name="Wu D."/>
            <person name="Thiagarajan M."/>
            <person name="Wortman J.R."/>
            <person name="Badger J.H."/>
            <person name="Ren Q."/>
            <person name="Amedeo P."/>
            <person name="Jones K.M."/>
            <person name="Tallon L.J."/>
            <person name="Delcher A.L."/>
            <person name="Salzberg S.L."/>
            <person name="Silva J.C."/>
            <person name="Haas B.J."/>
            <person name="Majoros W.H."/>
            <person name="Farzad M."/>
            <person name="Carlton J.M."/>
            <person name="Smith R.K. Jr."/>
            <person name="Garg J."/>
            <person name="Pearlman R.E."/>
            <person name="Karrer K.M."/>
            <person name="Sun L."/>
            <person name="Manning G."/>
            <person name="Elde N.C."/>
            <person name="Turkewitz A.P."/>
            <person name="Asai D.J."/>
            <person name="Wilkes D.E."/>
            <person name="Wang Y."/>
            <person name="Cai H."/>
            <person name="Collins K."/>
            <person name="Stewart B.A."/>
            <person name="Lee S.R."/>
            <person name="Wilamowska K."/>
            <person name="Weinberg Z."/>
            <person name="Ruzzo W.L."/>
            <person name="Wloga D."/>
            <person name="Gaertig J."/>
            <person name="Frankel J."/>
            <person name="Tsao C.-C."/>
            <person name="Gorovsky M.A."/>
            <person name="Keeling P.J."/>
            <person name="Waller R.F."/>
            <person name="Patron N.J."/>
            <person name="Cherry J.M."/>
            <person name="Stover N.A."/>
            <person name="Krieger C.J."/>
            <person name="del Toro C."/>
            <person name="Ryder H.F."/>
            <person name="Williamson S.C."/>
            <person name="Barbeau R.A."/>
            <person name="Hamilton E.P."/>
            <person name="Orias E."/>
        </authorList>
    </citation>
    <scope>NUCLEOTIDE SEQUENCE [LARGE SCALE GENOMIC DNA]</scope>
    <source>
        <strain evidence="4">SB210</strain>
    </source>
</reference>
<dbReference type="InterPro" id="IPR000595">
    <property type="entry name" value="cNMP-bd_dom"/>
</dbReference>
<dbReference type="Proteomes" id="UP000009168">
    <property type="component" value="Unassembled WGS sequence"/>
</dbReference>
<dbReference type="GO" id="GO:0030552">
    <property type="term" value="F:cAMP binding"/>
    <property type="evidence" value="ECO:0007669"/>
    <property type="project" value="TreeGrafter"/>
</dbReference>
<dbReference type="InterPro" id="IPR050503">
    <property type="entry name" value="cAMP-dep_PK_reg_su-like"/>
</dbReference>
<dbReference type="AlphaFoldDB" id="Q23QL7"/>
<dbReference type="KEGG" id="tet:TTHERM_00255620"/>
<feature type="region of interest" description="Disordered" evidence="1">
    <location>
        <begin position="574"/>
        <end position="608"/>
    </location>
</feature>
<dbReference type="Pfam" id="PF00027">
    <property type="entry name" value="cNMP_binding"/>
    <property type="match status" value="1"/>
</dbReference>
<dbReference type="SUPFAM" id="SSF51206">
    <property type="entry name" value="cAMP-binding domain-like"/>
    <property type="match status" value="2"/>
</dbReference>
<keyword evidence="4" id="KW-1185">Reference proteome</keyword>
<dbReference type="GO" id="GO:0004862">
    <property type="term" value="F:cAMP-dependent protein kinase inhibitor activity"/>
    <property type="evidence" value="ECO:0007669"/>
    <property type="project" value="TreeGrafter"/>
</dbReference>
<dbReference type="Gene3D" id="2.60.120.10">
    <property type="entry name" value="Jelly Rolls"/>
    <property type="match status" value="2"/>
</dbReference>
<evidence type="ECO:0000313" key="3">
    <source>
        <dbReference type="EMBL" id="EAR98871.3"/>
    </source>
</evidence>
<dbReference type="PANTHER" id="PTHR11635:SF152">
    <property type="entry name" value="CAMP-DEPENDENT PROTEIN KINASE TYPE I REGULATORY SUBUNIT-RELATED"/>
    <property type="match status" value="1"/>
</dbReference>